<evidence type="ECO:0000256" key="6">
    <source>
        <dbReference type="SAM" id="Phobius"/>
    </source>
</evidence>
<keyword evidence="5 6" id="KW-0472">Membrane</keyword>
<dbReference type="InterPro" id="IPR036259">
    <property type="entry name" value="MFS_trans_sf"/>
</dbReference>
<feature type="transmembrane region" description="Helical" evidence="6">
    <location>
        <begin position="318"/>
        <end position="339"/>
    </location>
</feature>
<keyword evidence="9" id="KW-1185">Reference proteome</keyword>
<keyword evidence="3 6" id="KW-0812">Transmembrane</keyword>
<feature type="transmembrane region" description="Helical" evidence="6">
    <location>
        <begin position="294"/>
        <end position="312"/>
    </location>
</feature>
<feature type="transmembrane region" description="Helical" evidence="6">
    <location>
        <begin position="55"/>
        <end position="75"/>
    </location>
</feature>
<dbReference type="CDD" id="cd17388">
    <property type="entry name" value="MFS_TetA"/>
    <property type="match status" value="1"/>
</dbReference>
<evidence type="ECO:0000256" key="2">
    <source>
        <dbReference type="ARBA" id="ARBA00022448"/>
    </source>
</evidence>
<dbReference type="GO" id="GO:0022857">
    <property type="term" value="F:transmembrane transporter activity"/>
    <property type="evidence" value="ECO:0007669"/>
    <property type="project" value="InterPro"/>
</dbReference>
<feature type="transmembrane region" description="Helical" evidence="6">
    <location>
        <begin position="263"/>
        <end position="282"/>
    </location>
</feature>
<dbReference type="OrthoDB" id="9764259at2"/>
<feature type="transmembrane region" description="Helical" evidence="6">
    <location>
        <begin position="87"/>
        <end position="105"/>
    </location>
</feature>
<protein>
    <submittedName>
        <fullName evidence="8">MFS transporter</fullName>
    </submittedName>
</protein>
<dbReference type="InterPro" id="IPR011701">
    <property type="entry name" value="MFS"/>
</dbReference>
<feature type="transmembrane region" description="Helical" evidence="6">
    <location>
        <begin position="176"/>
        <end position="194"/>
    </location>
</feature>
<evidence type="ECO:0000259" key="7">
    <source>
        <dbReference type="PROSITE" id="PS50850"/>
    </source>
</evidence>
<dbReference type="InterPro" id="IPR001958">
    <property type="entry name" value="Tet-R_TetA/multi-R_MdtG-like"/>
</dbReference>
<dbReference type="PROSITE" id="PS50850">
    <property type="entry name" value="MFS"/>
    <property type="match status" value="1"/>
</dbReference>
<feature type="transmembrane region" description="Helical" evidence="6">
    <location>
        <begin position="145"/>
        <end position="164"/>
    </location>
</feature>
<proteinExistence type="predicted"/>
<dbReference type="PANTHER" id="PTHR23504:SF15">
    <property type="entry name" value="MAJOR FACILITATOR SUPERFAMILY (MFS) PROFILE DOMAIN-CONTAINING PROTEIN"/>
    <property type="match status" value="1"/>
</dbReference>
<gene>
    <name evidence="8" type="ORF">EER27_09680</name>
</gene>
<dbReference type="PANTHER" id="PTHR23504">
    <property type="entry name" value="MAJOR FACILITATOR SUPERFAMILY DOMAIN-CONTAINING PROTEIN 10"/>
    <property type="match status" value="1"/>
</dbReference>
<evidence type="ECO:0000313" key="8">
    <source>
        <dbReference type="EMBL" id="RNF83648.1"/>
    </source>
</evidence>
<organism evidence="8 9">
    <name type="scientific">Montanilutibacter psychrotolerans</name>
    <dbReference type="NCBI Taxonomy" id="1327343"/>
    <lineage>
        <taxon>Bacteria</taxon>
        <taxon>Pseudomonadati</taxon>
        <taxon>Pseudomonadota</taxon>
        <taxon>Gammaproteobacteria</taxon>
        <taxon>Lysobacterales</taxon>
        <taxon>Lysobacteraceae</taxon>
        <taxon>Montanilutibacter</taxon>
    </lineage>
</organism>
<dbReference type="Gene3D" id="1.20.1250.20">
    <property type="entry name" value="MFS general substrate transporter like domains"/>
    <property type="match status" value="1"/>
</dbReference>
<comment type="caution">
    <text evidence="8">The sequence shown here is derived from an EMBL/GenBank/DDBJ whole genome shotgun (WGS) entry which is preliminary data.</text>
</comment>
<keyword evidence="2" id="KW-0813">Transport</keyword>
<evidence type="ECO:0000256" key="3">
    <source>
        <dbReference type="ARBA" id="ARBA00022692"/>
    </source>
</evidence>
<dbReference type="PRINTS" id="PR01035">
    <property type="entry name" value="TCRTETA"/>
</dbReference>
<feature type="transmembrane region" description="Helical" evidence="6">
    <location>
        <begin position="111"/>
        <end position="133"/>
    </location>
</feature>
<feature type="transmembrane region" description="Helical" evidence="6">
    <location>
        <begin position="389"/>
        <end position="409"/>
    </location>
</feature>
<evidence type="ECO:0000256" key="5">
    <source>
        <dbReference type="ARBA" id="ARBA00023136"/>
    </source>
</evidence>
<dbReference type="AlphaFoldDB" id="A0A3M8SQP1"/>
<feature type="transmembrane region" description="Helical" evidence="6">
    <location>
        <begin position="227"/>
        <end position="251"/>
    </location>
</feature>
<evidence type="ECO:0000256" key="4">
    <source>
        <dbReference type="ARBA" id="ARBA00022989"/>
    </source>
</evidence>
<reference evidence="8 9" key="1">
    <citation type="submission" date="2018-11" db="EMBL/GenBank/DDBJ databases">
        <title>Lysobacter cryohumiis sp. nov., isolated from soil in the Tianshan Mountains, Xinjiang, China.</title>
        <authorList>
            <person name="Luo Y."/>
            <person name="Sheng H."/>
        </authorList>
    </citation>
    <scope>NUCLEOTIDE SEQUENCE [LARGE SCALE GENOMIC DNA]</scope>
    <source>
        <strain evidence="8 9">ZS60</strain>
    </source>
</reference>
<keyword evidence="4 6" id="KW-1133">Transmembrane helix</keyword>
<dbReference type="InterPro" id="IPR020846">
    <property type="entry name" value="MFS_dom"/>
</dbReference>
<dbReference type="Proteomes" id="UP000267049">
    <property type="component" value="Unassembled WGS sequence"/>
</dbReference>
<evidence type="ECO:0000256" key="1">
    <source>
        <dbReference type="ARBA" id="ARBA00004141"/>
    </source>
</evidence>
<feature type="transmembrane region" description="Helical" evidence="6">
    <location>
        <begin position="351"/>
        <end position="377"/>
    </location>
</feature>
<name>A0A3M8SQP1_9GAMM</name>
<dbReference type="GO" id="GO:0016020">
    <property type="term" value="C:membrane"/>
    <property type="evidence" value="ECO:0007669"/>
    <property type="project" value="UniProtKB-SubCell"/>
</dbReference>
<dbReference type="SUPFAM" id="SSF103473">
    <property type="entry name" value="MFS general substrate transporter"/>
    <property type="match status" value="1"/>
</dbReference>
<feature type="transmembrane region" description="Helical" evidence="6">
    <location>
        <begin position="20"/>
        <end position="43"/>
    </location>
</feature>
<comment type="subcellular location">
    <subcellularLocation>
        <location evidence="1">Membrane</location>
        <topology evidence="1">Multi-pass membrane protein</topology>
    </subcellularLocation>
</comment>
<dbReference type="Pfam" id="PF07690">
    <property type="entry name" value="MFS_1"/>
    <property type="match status" value="1"/>
</dbReference>
<feature type="domain" description="Major facilitator superfamily (MFS) profile" evidence="7">
    <location>
        <begin position="17"/>
        <end position="413"/>
    </location>
</feature>
<evidence type="ECO:0000313" key="9">
    <source>
        <dbReference type="Proteomes" id="UP000267049"/>
    </source>
</evidence>
<dbReference type="EMBL" id="RIBS01000004">
    <property type="protein sequence ID" value="RNF83648.1"/>
    <property type="molecule type" value="Genomic_DNA"/>
</dbReference>
<accession>A0A3M8SQP1</accession>
<sequence>MLPDVTESIVPRARKAALTFIFITVLIDVLSFGLIIPVLPHLIEQFAGGDTVHAAYWVGVFGTVFAVIQFVCSPIQGALSDRYGRRPVILLSCLGLGLDFIFMALANSLPWLLVGRMISGMTSASFSTANAYIADVTEPQHRAKSFGMIGAAFGLGFIIGPLIGGQLGAFDLRLPFWFAAGLALVNFLYGWFVLPESLPVEKRSARFDWSHANPLGSLVLLKRYPQVFGLAAVVFIANLAHYVYPSVFVLFADFRYQWGPLEVSWVLAAVGVCSVIVNVLLVGRVVKRIGERRALLFGLTCGVAGFVVYAFADLGWMFLLGIPVSALWAIASPATQALITRQVGADVQGRIQGALMGLISLAGILGPALFAGSFGFFIGPHSPRPLPGAPFLIAAALLSFGVAIAWRYARIGPATSIPDGAGAATE</sequence>